<evidence type="ECO:0000259" key="7">
    <source>
        <dbReference type="Pfam" id="PF07733"/>
    </source>
</evidence>
<comment type="caution">
    <text evidence="10">The sequence shown here is derived from an EMBL/GenBank/DDBJ whole genome shotgun (WGS) entry which is preliminary data.</text>
</comment>
<keyword evidence="5" id="KW-0239">DNA-directed DNA polymerase</keyword>
<dbReference type="Gene3D" id="1.10.150.700">
    <property type="entry name" value="PolC, middle finger domain"/>
    <property type="match status" value="1"/>
</dbReference>
<evidence type="ECO:0000259" key="9">
    <source>
        <dbReference type="Pfam" id="PF17657"/>
    </source>
</evidence>
<dbReference type="InterPro" id="IPR004805">
    <property type="entry name" value="DnaE2/DnaE/PolC"/>
</dbReference>
<protein>
    <recommendedName>
        <fullName evidence="1">DNA-directed DNA polymerase</fullName>
        <ecNumber evidence="1">2.7.7.7</ecNumber>
    </recommendedName>
</protein>
<name>K1SCE7_9ZZZZ</name>
<dbReference type="Pfam" id="PF14579">
    <property type="entry name" value="HHH_6"/>
    <property type="match status" value="1"/>
</dbReference>
<dbReference type="Pfam" id="PF17657">
    <property type="entry name" value="DNA_pol3_finger"/>
    <property type="match status" value="1"/>
</dbReference>
<keyword evidence="2" id="KW-0808">Transferase</keyword>
<dbReference type="AlphaFoldDB" id="K1SCE7"/>
<sequence length="834" mass="93336">GDFANELELAHHLMKIIRVTDDAGKLIVATGDVHHINREDKIFREIIVNQKVPGGGRHPLARNNIKEIPSNHFRTTEEMLEDFKFLENEELIKKIVIDNPNKISDMVEIIEVIIDTGGIPFSPRVKSDDGKSYLDCPRVVTDLVYTKAKDWYGDNLPYNIEERIATELYGDIVLKSVKDKLSSENLSDDEMVKRSFANLHEVILKGFDAVKDLVRSYIKRNSEESLSDDDLEKELNKKLGGIIGGGFDPIYLIAQRLVKHSNDEGYLVGSRGSVGSSFVATMMGITEVNPLPAHYRCSKCKVSIFNDDDGNPLGSNYSSGFDLPDKMCPNCNILLLKDGQDMPFATFLGFNADKVPDIDLNFSDLNQASAHAYTKVLFGEDNVYRAGTIGTVAEKTAFGFVKGWAEEHQKELRTAEVERLAMGCTGVKRTTGQHPGGIVVIPDYMDVYDFTPFQFPAEDATAEWRTTHFDYHAIDQDVLKLDILGHSDPTQLRLIQLQSGTDIMKVPLDDKETMSIFTSTKALGVTTEQIMCNTGTLGIPEFGTAFTIKLVEDTKPTTFAELIKISGLSHGTDVWLGNAQELIKNNIVPFKDTIGCRDDIMVYLMYNGLEPIKAFKIMEFVRKGKASKDPETWKGHVKTMQDANIPEWFIDSCAKIKYMFPKAHAAAYVISAFRIAWYKVHMPVYFYASWYSSKATDVDVEAMIKGYNAIKQKILEIQAKGYEATNKENGQAESLKVALEATARGIKFLNVDLYKSEATVWTVGSDNEIYPPFNAIDGLGDTVAKNIVREREINRFLSIEDVQVRGKVSKTLIDKMVEMGILEGLPNSNQLSLF</sequence>
<feature type="domain" description="Bacterial DNA polymerase III alpha subunit NTPase" evidence="7">
    <location>
        <begin position="212"/>
        <end position="398"/>
    </location>
</feature>
<dbReference type="Gene3D" id="3.30.1900.20">
    <property type="match status" value="2"/>
</dbReference>
<gene>
    <name evidence="10" type="ORF">OBE_12778</name>
</gene>
<dbReference type="Gene3D" id="3.20.20.140">
    <property type="entry name" value="Metal-dependent hydrolases"/>
    <property type="match status" value="1"/>
</dbReference>
<proteinExistence type="inferred from homology"/>
<dbReference type="EMBL" id="AJWZ01008815">
    <property type="protein sequence ID" value="EKC53074.1"/>
    <property type="molecule type" value="Genomic_DNA"/>
</dbReference>
<evidence type="ECO:0000256" key="1">
    <source>
        <dbReference type="ARBA" id="ARBA00012417"/>
    </source>
</evidence>
<evidence type="ECO:0000313" key="10">
    <source>
        <dbReference type="EMBL" id="EKC53074.1"/>
    </source>
</evidence>
<dbReference type="GO" id="GO:0005737">
    <property type="term" value="C:cytoplasm"/>
    <property type="evidence" value="ECO:0007669"/>
    <property type="project" value="InterPro"/>
</dbReference>
<reference evidence="10" key="1">
    <citation type="journal article" date="2013" name="Environ. Microbiol.">
        <title>Microbiota from the distal guts of lean and obese adolescents exhibit partial functional redundancy besides clear differences in community structure.</title>
        <authorList>
            <person name="Ferrer M."/>
            <person name="Ruiz A."/>
            <person name="Lanza F."/>
            <person name="Haange S.B."/>
            <person name="Oberbach A."/>
            <person name="Till H."/>
            <person name="Bargiela R."/>
            <person name="Campoy C."/>
            <person name="Segura M.T."/>
            <person name="Richter M."/>
            <person name="von Bergen M."/>
            <person name="Seifert J."/>
            <person name="Suarez A."/>
        </authorList>
    </citation>
    <scope>NUCLEOTIDE SEQUENCE</scope>
</reference>
<keyword evidence="3" id="KW-0548">Nucleotidyltransferase</keyword>
<dbReference type="Pfam" id="PF07733">
    <property type="entry name" value="DNA_pol3_alpha"/>
    <property type="match status" value="2"/>
</dbReference>
<feature type="domain" description="Bacterial DNA polymerase III alpha subunit NTPase" evidence="7">
    <location>
        <begin position="409"/>
        <end position="485"/>
    </location>
</feature>
<evidence type="ECO:0000256" key="3">
    <source>
        <dbReference type="ARBA" id="ARBA00022695"/>
    </source>
</evidence>
<dbReference type="EC" id="2.7.7.7" evidence="1"/>
<feature type="domain" description="DNA polymerase helix-hairpin-helix motif" evidence="8">
    <location>
        <begin position="745"/>
        <end position="826"/>
    </location>
</feature>
<dbReference type="GO" id="GO:0003887">
    <property type="term" value="F:DNA-directed DNA polymerase activity"/>
    <property type="evidence" value="ECO:0007669"/>
    <property type="project" value="UniProtKB-KW"/>
</dbReference>
<evidence type="ECO:0000256" key="6">
    <source>
        <dbReference type="ARBA" id="ARBA00049244"/>
    </source>
</evidence>
<dbReference type="GO" id="GO:0008408">
    <property type="term" value="F:3'-5' exonuclease activity"/>
    <property type="evidence" value="ECO:0007669"/>
    <property type="project" value="InterPro"/>
</dbReference>
<dbReference type="GO" id="GO:0006260">
    <property type="term" value="P:DNA replication"/>
    <property type="evidence" value="ECO:0007669"/>
    <property type="project" value="UniProtKB-KW"/>
</dbReference>
<dbReference type="GO" id="GO:0003677">
    <property type="term" value="F:DNA binding"/>
    <property type="evidence" value="ECO:0007669"/>
    <property type="project" value="InterPro"/>
</dbReference>
<dbReference type="InterPro" id="IPR006308">
    <property type="entry name" value="Pol_III_a_PolC-type_gram_pos"/>
</dbReference>
<comment type="catalytic activity">
    <reaction evidence="6">
        <text>DNA(n) + a 2'-deoxyribonucleoside 5'-triphosphate = DNA(n+1) + diphosphate</text>
        <dbReference type="Rhea" id="RHEA:22508"/>
        <dbReference type="Rhea" id="RHEA-COMP:17339"/>
        <dbReference type="Rhea" id="RHEA-COMP:17340"/>
        <dbReference type="ChEBI" id="CHEBI:33019"/>
        <dbReference type="ChEBI" id="CHEBI:61560"/>
        <dbReference type="ChEBI" id="CHEBI:173112"/>
        <dbReference type="EC" id="2.7.7.7"/>
    </reaction>
</comment>
<dbReference type="InterPro" id="IPR029460">
    <property type="entry name" value="DNAPol_HHH"/>
</dbReference>
<organism evidence="10">
    <name type="scientific">human gut metagenome</name>
    <dbReference type="NCBI Taxonomy" id="408170"/>
    <lineage>
        <taxon>unclassified sequences</taxon>
        <taxon>metagenomes</taxon>
        <taxon>organismal metagenomes</taxon>
    </lineage>
</organism>
<evidence type="ECO:0000256" key="4">
    <source>
        <dbReference type="ARBA" id="ARBA00022705"/>
    </source>
</evidence>
<evidence type="ECO:0000259" key="8">
    <source>
        <dbReference type="Pfam" id="PF14579"/>
    </source>
</evidence>
<dbReference type="InterPro" id="IPR011708">
    <property type="entry name" value="DNA_pol3_alpha_NTPase_dom"/>
</dbReference>
<evidence type="ECO:0000256" key="5">
    <source>
        <dbReference type="ARBA" id="ARBA00022932"/>
    </source>
</evidence>
<dbReference type="HAMAP" id="MF_00356">
    <property type="entry name" value="DNApol_PolC"/>
    <property type="match status" value="1"/>
</dbReference>
<dbReference type="Gene3D" id="1.10.150.870">
    <property type="match status" value="1"/>
</dbReference>
<evidence type="ECO:0000256" key="2">
    <source>
        <dbReference type="ARBA" id="ARBA00022679"/>
    </source>
</evidence>
<dbReference type="NCBIfam" id="NF001688">
    <property type="entry name" value="PRK00448.1"/>
    <property type="match status" value="1"/>
</dbReference>
<dbReference type="PANTHER" id="PTHR32294:SF5">
    <property type="entry name" value="DNA POLYMERASE III POLC-TYPE"/>
    <property type="match status" value="1"/>
</dbReference>
<dbReference type="Gene3D" id="6.10.140.1510">
    <property type="match status" value="1"/>
</dbReference>
<accession>K1SCE7</accession>
<keyword evidence="4" id="KW-0235">DNA replication</keyword>
<dbReference type="PANTHER" id="PTHR32294">
    <property type="entry name" value="DNA POLYMERASE III SUBUNIT ALPHA"/>
    <property type="match status" value="1"/>
</dbReference>
<dbReference type="InterPro" id="IPR044923">
    <property type="entry name" value="PolC_middle_finger_sf"/>
</dbReference>
<feature type="non-terminal residue" evidence="10">
    <location>
        <position position="1"/>
    </location>
</feature>
<feature type="domain" description="DNA polymerase III alpha subunit finger" evidence="9">
    <location>
        <begin position="499"/>
        <end position="642"/>
    </location>
</feature>
<dbReference type="InterPro" id="IPR040982">
    <property type="entry name" value="DNA_pol3_finger"/>
</dbReference>